<evidence type="ECO:0000313" key="1">
    <source>
        <dbReference type="EMBL" id="GFY44490.1"/>
    </source>
</evidence>
<dbReference type="EMBL" id="BMAV01004264">
    <property type="protein sequence ID" value="GFY44490.1"/>
    <property type="molecule type" value="Genomic_DNA"/>
</dbReference>
<evidence type="ECO:0000313" key="2">
    <source>
        <dbReference type="Proteomes" id="UP000886998"/>
    </source>
</evidence>
<proteinExistence type="predicted"/>
<gene>
    <name evidence="1" type="primary">NCL1_18726</name>
    <name evidence="1" type="ORF">TNIN_253511</name>
</gene>
<dbReference type="AlphaFoldDB" id="A0A8X7BUM2"/>
<organism evidence="1 2">
    <name type="scientific">Trichonephila inaurata madagascariensis</name>
    <dbReference type="NCBI Taxonomy" id="2747483"/>
    <lineage>
        <taxon>Eukaryota</taxon>
        <taxon>Metazoa</taxon>
        <taxon>Ecdysozoa</taxon>
        <taxon>Arthropoda</taxon>
        <taxon>Chelicerata</taxon>
        <taxon>Arachnida</taxon>
        <taxon>Araneae</taxon>
        <taxon>Araneomorphae</taxon>
        <taxon>Entelegynae</taxon>
        <taxon>Araneoidea</taxon>
        <taxon>Nephilidae</taxon>
        <taxon>Trichonephila</taxon>
        <taxon>Trichonephila inaurata</taxon>
    </lineage>
</organism>
<keyword evidence="2" id="KW-1185">Reference proteome</keyword>
<comment type="caution">
    <text evidence="1">The sequence shown here is derived from an EMBL/GenBank/DDBJ whole genome shotgun (WGS) entry which is preliminary data.</text>
</comment>
<accession>A0A8X7BUM2</accession>
<name>A0A8X7BUM2_9ARAC</name>
<sequence>MNRRSNQSHQCLHSSDQKPSIDLNRHNFLLNKGSVCANTESSHLIAGERMYQVFKDKGLLFQETTLAMSLAEGQQTTGEAFKTQVMVEIEGRSILIKFIILRKEKGNRTILGKDFLSYAGLVLDVKNACWYL</sequence>
<reference evidence="1" key="1">
    <citation type="submission" date="2020-08" db="EMBL/GenBank/DDBJ databases">
        <title>Multicomponent nature underlies the extraordinary mechanical properties of spider dragline silk.</title>
        <authorList>
            <person name="Kono N."/>
            <person name="Nakamura H."/>
            <person name="Mori M."/>
            <person name="Yoshida Y."/>
            <person name="Ohtoshi R."/>
            <person name="Malay A.D."/>
            <person name="Moran D.A.P."/>
            <person name="Tomita M."/>
            <person name="Numata K."/>
            <person name="Arakawa K."/>
        </authorList>
    </citation>
    <scope>NUCLEOTIDE SEQUENCE</scope>
</reference>
<dbReference type="OrthoDB" id="4369127at2759"/>
<protein>
    <submittedName>
        <fullName evidence="1">Uncharacterized protein</fullName>
    </submittedName>
</protein>
<dbReference type="Proteomes" id="UP000886998">
    <property type="component" value="Unassembled WGS sequence"/>
</dbReference>